<dbReference type="PANTHER" id="PTHR45626:SF17">
    <property type="entry name" value="HELICASE-LIKE TRANSCRIPTION FACTOR"/>
    <property type="match status" value="1"/>
</dbReference>
<dbReference type="InterPro" id="IPR027417">
    <property type="entry name" value="P-loop_NTPase"/>
</dbReference>
<dbReference type="GO" id="GO:0005634">
    <property type="term" value="C:nucleus"/>
    <property type="evidence" value="ECO:0007669"/>
    <property type="project" value="TreeGrafter"/>
</dbReference>
<dbReference type="Pfam" id="PF00176">
    <property type="entry name" value="SNF2-rel_dom"/>
    <property type="match status" value="2"/>
</dbReference>
<keyword evidence="2" id="KW-0378">Hydrolase</keyword>
<accession>A0AAD4ETJ7</accession>
<feature type="region of interest" description="Disordered" evidence="5">
    <location>
        <begin position="708"/>
        <end position="740"/>
    </location>
</feature>
<feature type="domain" description="Helicase C-terminal" evidence="7">
    <location>
        <begin position="536"/>
        <end position="698"/>
    </location>
</feature>
<feature type="compositionally biased region" description="Acidic residues" evidence="5">
    <location>
        <begin position="468"/>
        <end position="479"/>
    </location>
</feature>
<dbReference type="InterPro" id="IPR050628">
    <property type="entry name" value="SNF2_RAD54_helicase_TF"/>
</dbReference>
<evidence type="ECO:0000256" key="2">
    <source>
        <dbReference type="ARBA" id="ARBA00022801"/>
    </source>
</evidence>
<dbReference type="CDD" id="cd18008">
    <property type="entry name" value="DEXDc_SHPRH-like"/>
    <property type="match status" value="1"/>
</dbReference>
<evidence type="ECO:0000256" key="4">
    <source>
        <dbReference type="ARBA" id="ARBA00022840"/>
    </source>
</evidence>
<keyword evidence="4" id="KW-0067">ATP-binding</keyword>
<evidence type="ECO:0000256" key="1">
    <source>
        <dbReference type="ARBA" id="ARBA00022741"/>
    </source>
</evidence>
<dbReference type="GO" id="GO:0008094">
    <property type="term" value="F:ATP-dependent activity, acting on DNA"/>
    <property type="evidence" value="ECO:0007669"/>
    <property type="project" value="TreeGrafter"/>
</dbReference>
<evidence type="ECO:0000259" key="6">
    <source>
        <dbReference type="PROSITE" id="PS51192"/>
    </source>
</evidence>
<evidence type="ECO:0000313" key="9">
    <source>
        <dbReference type="Proteomes" id="UP001197093"/>
    </source>
</evidence>
<dbReference type="GO" id="GO:0016787">
    <property type="term" value="F:hydrolase activity"/>
    <property type="evidence" value="ECO:0007669"/>
    <property type="project" value="UniProtKB-KW"/>
</dbReference>
<feature type="domain" description="Helicase ATP-binding" evidence="6">
    <location>
        <begin position="101"/>
        <end position="236"/>
    </location>
</feature>
<dbReference type="Gene3D" id="3.40.50.300">
    <property type="entry name" value="P-loop containing nucleotide triphosphate hydrolases"/>
    <property type="match status" value="1"/>
</dbReference>
<feature type="compositionally biased region" description="Basic and acidic residues" evidence="5">
    <location>
        <begin position="708"/>
        <end position="733"/>
    </location>
</feature>
<dbReference type="EMBL" id="JAHCVI010000003">
    <property type="protein sequence ID" value="KAG7287136.1"/>
    <property type="molecule type" value="Genomic_DNA"/>
</dbReference>
<dbReference type="InterPro" id="IPR014001">
    <property type="entry name" value="Helicase_ATP-bd"/>
</dbReference>
<reference evidence="8" key="1">
    <citation type="submission" date="2023-02" db="EMBL/GenBank/DDBJ databases">
        <authorList>
            <person name="Palmer J.M."/>
        </authorList>
    </citation>
    <scope>NUCLEOTIDE SEQUENCE</scope>
    <source>
        <strain evidence="8">FW57</strain>
    </source>
</reference>
<dbReference type="GO" id="GO:0005524">
    <property type="term" value="F:ATP binding"/>
    <property type="evidence" value="ECO:0007669"/>
    <property type="project" value="UniProtKB-KW"/>
</dbReference>
<dbReference type="GO" id="GO:0006281">
    <property type="term" value="P:DNA repair"/>
    <property type="evidence" value="ECO:0007669"/>
    <property type="project" value="TreeGrafter"/>
</dbReference>
<comment type="caution">
    <text evidence="8">The sequence shown here is derived from an EMBL/GenBank/DDBJ whole genome shotgun (WGS) entry which is preliminary data.</text>
</comment>
<organism evidence="8 9">
    <name type="scientific">Staphylotrichum longicolle</name>
    <dbReference type="NCBI Taxonomy" id="669026"/>
    <lineage>
        <taxon>Eukaryota</taxon>
        <taxon>Fungi</taxon>
        <taxon>Dikarya</taxon>
        <taxon>Ascomycota</taxon>
        <taxon>Pezizomycotina</taxon>
        <taxon>Sordariomycetes</taxon>
        <taxon>Sordariomycetidae</taxon>
        <taxon>Sordariales</taxon>
        <taxon>Chaetomiaceae</taxon>
        <taxon>Staphylotrichum</taxon>
    </lineage>
</organism>
<name>A0AAD4ETJ7_9PEZI</name>
<proteinExistence type="predicted"/>
<dbReference type="PANTHER" id="PTHR45626">
    <property type="entry name" value="TRANSCRIPTION TERMINATION FACTOR 2-RELATED"/>
    <property type="match status" value="1"/>
</dbReference>
<dbReference type="CDD" id="cd18793">
    <property type="entry name" value="SF2_C_SNF"/>
    <property type="match status" value="1"/>
</dbReference>
<evidence type="ECO:0000259" key="7">
    <source>
        <dbReference type="PROSITE" id="PS51194"/>
    </source>
</evidence>
<dbReference type="AlphaFoldDB" id="A0AAD4ETJ7"/>
<evidence type="ECO:0000256" key="3">
    <source>
        <dbReference type="ARBA" id="ARBA00022806"/>
    </source>
</evidence>
<dbReference type="PROSITE" id="PS51192">
    <property type="entry name" value="HELICASE_ATP_BIND_1"/>
    <property type="match status" value="1"/>
</dbReference>
<dbReference type="GO" id="GO:0004386">
    <property type="term" value="F:helicase activity"/>
    <property type="evidence" value="ECO:0007669"/>
    <property type="project" value="UniProtKB-KW"/>
</dbReference>
<protein>
    <submittedName>
        <fullName evidence="8">Uncharacterized protein</fullName>
    </submittedName>
</protein>
<feature type="region of interest" description="Disordered" evidence="5">
    <location>
        <begin position="468"/>
        <end position="504"/>
    </location>
</feature>
<dbReference type="InterPro" id="IPR001650">
    <property type="entry name" value="Helicase_C-like"/>
</dbReference>
<dbReference type="InterPro" id="IPR049730">
    <property type="entry name" value="SNF2/RAD54-like_C"/>
</dbReference>
<keyword evidence="3" id="KW-0347">Helicase</keyword>
<dbReference type="SUPFAM" id="SSF52540">
    <property type="entry name" value="P-loop containing nucleoside triphosphate hydrolases"/>
    <property type="match status" value="2"/>
</dbReference>
<dbReference type="Proteomes" id="UP001197093">
    <property type="component" value="Unassembled WGS sequence"/>
</dbReference>
<dbReference type="SMART" id="SM00487">
    <property type="entry name" value="DEXDc"/>
    <property type="match status" value="1"/>
</dbReference>
<keyword evidence="9" id="KW-1185">Reference proteome</keyword>
<dbReference type="SMART" id="SM00490">
    <property type="entry name" value="HELICc"/>
    <property type="match status" value="1"/>
</dbReference>
<dbReference type="InterPro" id="IPR000330">
    <property type="entry name" value="SNF2_N"/>
</dbReference>
<dbReference type="InterPro" id="IPR038718">
    <property type="entry name" value="SNF2-like_sf"/>
</dbReference>
<dbReference type="Gene3D" id="3.40.50.10810">
    <property type="entry name" value="Tandem AAA-ATPase domain"/>
    <property type="match status" value="2"/>
</dbReference>
<keyword evidence="1" id="KW-0547">Nucleotide-binding</keyword>
<evidence type="ECO:0000313" key="8">
    <source>
        <dbReference type="EMBL" id="KAG7287136.1"/>
    </source>
</evidence>
<gene>
    <name evidence="8" type="ORF">NEMBOFW57_006641</name>
</gene>
<evidence type="ECO:0000256" key="5">
    <source>
        <dbReference type="SAM" id="MobiDB-lite"/>
    </source>
</evidence>
<dbReference type="PROSITE" id="PS51194">
    <property type="entry name" value="HELICASE_CTER"/>
    <property type="match status" value="1"/>
</dbReference>
<sequence length="740" mass="84100">MLQGSDPIVARAAQGSMPMPGPIQATRQSDQVNAMEDFFFKITGNANPGSKSDDERRLAEAIRSFGYKQVRAANGKWELKGMRSTLYNHQLVGVSWMLRQEFSPDGPYGGILADQMGLGKTVQILAAMSANRPNSLVSYNEISNAFPSNTALKEIAGKDLNEEEWLEEYDKLLGELFKIDFFRVVLDEGHAIRNHKTKTARACINLTSKYRWILTGTPLHNNIEEFYAYFRFLGVHWANDLDHFTKQFGNIKEDDARERLNAILTSLMLRRRVDDTFLGVPILEIPPPHPPKMIFVDLTTEERLIYRRLESRFRDNISTHLKAGIAEKKINTYLAYLTRLRQAVAHPFLLEGVLQANFTLEDFHYLRQQLSESGGKTPMHHQVQRWMTMEYEERARREGGTVSFGKSRFGYAFDMNAELEEMEARKSMREVICRICYDVPTDPRITDVKACCPTCKTVLWQVDALNEPDETVDEQSEDENASRKTRRKKKKSEEDREVGDDENLVQPKMKDSSKWVKEYDRNFPDKELCASAKTIAVKNQILIWQGEAPEDKIIVFVNWTKLGCIIGRVLYEEGIRFLYSFGDLTRGQKDAAIAKFQSDPGIKVLVPSIRCGGQALNLSFANRVISVDQWWNTAMENQAFGRVHRIGQDKTTYFVKIAVKDSIDEGLLQMQQGKDRMIAKALQEGVRRKAAPTLEELLRLFGVERDAEGTGGEEAAHGEGEEAVHGGGEEGRGTRRGGMK</sequence>
<dbReference type="Pfam" id="PF00271">
    <property type="entry name" value="Helicase_C"/>
    <property type="match status" value="1"/>
</dbReference>